<reference evidence="1 2" key="1">
    <citation type="submission" date="2014-04" db="EMBL/GenBank/DDBJ databases">
        <authorList>
            <consortium name="DOE Joint Genome Institute"/>
            <person name="Kuo A."/>
            <person name="Kohler A."/>
            <person name="Nagy L.G."/>
            <person name="Floudas D."/>
            <person name="Copeland A."/>
            <person name="Barry K.W."/>
            <person name="Cichocki N."/>
            <person name="Veneault-Fourrey C."/>
            <person name="LaButti K."/>
            <person name="Lindquist E.A."/>
            <person name="Lipzen A."/>
            <person name="Lundell T."/>
            <person name="Morin E."/>
            <person name="Murat C."/>
            <person name="Sun H."/>
            <person name="Tunlid A."/>
            <person name="Henrissat B."/>
            <person name="Grigoriev I.V."/>
            <person name="Hibbett D.S."/>
            <person name="Martin F."/>
            <person name="Nordberg H.P."/>
            <person name="Cantor M.N."/>
            <person name="Hua S.X."/>
        </authorList>
    </citation>
    <scope>NUCLEOTIDE SEQUENCE [LARGE SCALE GENOMIC DNA]</scope>
    <source>
        <strain evidence="1 2">Foug A</strain>
    </source>
</reference>
<keyword evidence="2" id="KW-1185">Reference proteome</keyword>
<dbReference type="HOGENOM" id="CLU_2722882_0_0_1"/>
<dbReference type="AlphaFoldDB" id="A0A0C3DXE4"/>
<name>A0A0C3DXE4_9AGAM</name>
<dbReference type="STRING" id="1036808.A0A0C3DXE4"/>
<dbReference type="OrthoDB" id="406544at2759"/>
<dbReference type="Proteomes" id="UP000053989">
    <property type="component" value="Unassembled WGS sequence"/>
</dbReference>
<gene>
    <name evidence="1" type="ORF">SCLCIDRAFT_1182975</name>
</gene>
<evidence type="ECO:0000313" key="1">
    <source>
        <dbReference type="EMBL" id="KIM60844.1"/>
    </source>
</evidence>
<dbReference type="SUPFAM" id="SSF51316">
    <property type="entry name" value="Mss4-like"/>
    <property type="match status" value="1"/>
</dbReference>
<organism evidence="1 2">
    <name type="scientific">Scleroderma citrinum Foug A</name>
    <dbReference type="NCBI Taxonomy" id="1036808"/>
    <lineage>
        <taxon>Eukaryota</taxon>
        <taxon>Fungi</taxon>
        <taxon>Dikarya</taxon>
        <taxon>Basidiomycota</taxon>
        <taxon>Agaricomycotina</taxon>
        <taxon>Agaricomycetes</taxon>
        <taxon>Agaricomycetidae</taxon>
        <taxon>Boletales</taxon>
        <taxon>Sclerodermatineae</taxon>
        <taxon>Sclerodermataceae</taxon>
        <taxon>Scleroderma</taxon>
    </lineage>
</organism>
<dbReference type="InParanoid" id="A0A0C3DXE4"/>
<reference evidence="2" key="2">
    <citation type="submission" date="2015-01" db="EMBL/GenBank/DDBJ databases">
        <title>Evolutionary Origins and Diversification of the Mycorrhizal Mutualists.</title>
        <authorList>
            <consortium name="DOE Joint Genome Institute"/>
            <consortium name="Mycorrhizal Genomics Consortium"/>
            <person name="Kohler A."/>
            <person name="Kuo A."/>
            <person name="Nagy L.G."/>
            <person name="Floudas D."/>
            <person name="Copeland A."/>
            <person name="Barry K.W."/>
            <person name="Cichocki N."/>
            <person name="Veneault-Fourrey C."/>
            <person name="LaButti K."/>
            <person name="Lindquist E.A."/>
            <person name="Lipzen A."/>
            <person name="Lundell T."/>
            <person name="Morin E."/>
            <person name="Murat C."/>
            <person name="Riley R."/>
            <person name="Ohm R."/>
            <person name="Sun H."/>
            <person name="Tunlid A."/>
            <person name="Henrissat B."/>
            <person name="Grigoriev I.V."/>
            <person name="Hibbett D.S."/>
            <person name="Martin F."/>
        </authorList>
    </citation>
    <scope>NUCLEOTIDE SEQUENCE [LARGE SCALE GENOMIC DNA]</scope>
    <source>
        <strain evidence="2">Foug A</strain>
    </source>
</reference>
<sequence length="77" mass="8909">MSCSAMLWLYAESWPDLLHPFASVIDSPELEDPGEMVITHADSKLDYVWLPKGPKVYQQYSPGSIEEWHKKHGKFME</sequence>
<evidence type="ECO:0000313" key="2">
    <source>
        <dbReference type="Proteomes" id="UP000053989"/>
    </source>
</evidence>
<dbReference type="EMBL" id="KN822058">
    <property type="protein sequence ID" value="KIM60844.1"/>
    <property type="molecule type" value="Genomic_DNA"/>
</dbReference>
<dbReference type="InterPro" id="IPR011057">
    <property type="entry name" value="Mss4-like_sf"/>
</dbReference>
<proteinExistence type="predicted"/>
<protein>
    <submittedName>
        <fullName evidence="1">Uncharacterized protein</fullName>
    </submittedName>
</protein>
<accession>A0A0C3DXE4</accession>